<evidence type="ECO:0000256" key="4">
    <source>
        <dbReference type="ARBA" id="ARBA00022989"/>
    </source>
</evidence>
<comment type="subcellular location">
    <subcellularLocation>
        <location evidence="1">Membrane</location>
        <topology evidence="1">Multi-pass membrane protein</topology>
    </subcellularLocation>
</comment>
<organism evidence="7 8">
    <name type="scientific">Calicophoron daubneyi</name>
    <name type="common">Rumen fluke</name>
    <name type="synonym">Paramphistomum daubneyi</name>
    <dbReference type="NCBI Taxonomy" id="300641"/>
    <lineage>
        <taxon>Eukaryota</taxon>
        <taxon>Metazoa</taxon>
        <taxon>Spiralia</taxon>
        <taxon>Lophotrochozoa</taxon>
        <taxon>Platyhelminthes</taxon>
        <taxon>Trematoda</taxon>
        <taxon>Digenea</taxon>
        <taxon>Plagiorchiida</taxon>
        <taxon>Pronocephalata</taxon>
        <taxon>Paramphistomoidea</taxon>
        <taxon>Paramphistomidae</taxon>
        <taxon>Calicophoron</taxon>
    </lineage>
</organism>
<evidence type="ECO:0000256" key="1">
    <source>
        <dbReference type="ARBA" id="ARBA00004141"/>
    </source>
</evidence>
<evidence type="ECO:0000313" key="7">
    <source>
        <dbReference type="EMBL" id="CAL5141597.1"/>
    </source>
</evidence>
<dbReference type="PANTHER" id="PTHR11266:SF8">
    <property type="entry name" value="MPV17-LIKE PROTEIN 2"/>
    <property type="match status" value="1"/>
</dbReference>
<comment type="caution">
    <text evidence="6">Lacks conserved residue(s) required for the propagation of feature annotation.</text>
</comment>
<dbReference type="GO" id="GO:0005739">
    <property type="term" value="C:mitochondrion"/>
    <property type="evidence" value="ECO:0007669"/>
    <property type="project" value="TreeGrafter"/>
</dbReference>
<dbReference type="EMBL" id="CAXLJL010000911">
    <property type="protein sequence ID" value="CAL5141597.1"/>
    <property type="molecule type" value="Genomic_DNA"/>
</dbReference>
<dbReference type="GO" id="GO:0061668">
    <property type="term" value="P:mitochondrial ribosome assembly"/>
    <property type="evidence" value="ECO:0007669"/>
    <property type="project" value="TreeGrafter"/>
</dbReference>
<comment type="similarity">
    <text evidence="2 6">Belongs to the peroxisomal membrane protein PXMP2/4 family.</text>
</comment>
<feature type="transmembrane region" description="Helical" evidence="6">
    <location>
        <begin position="166"/>
        <end position="189"/>
    </location>
</feature>
<accession>A0AAV2TXL7</accession>
<dbReference type="PANTHER" id="PTHR11266">
    <property type="entry name" value="PEROXISOMAL MEMBRANE PROTEIN 2, PXMP2 MPV17"/>
    <property type="match status" value="1"/>
</dbReference>
<gene>
    <name evidence="7" type="ORF">CDAUBV1_LOCUS16878</name>
</gene>
<proteinExistence type="inferred from homology"/>
<dbReference type="AlphaFoldDB" id="A0AAV2TXL7"/>
<evidence type="ECO:0000256" key="2">
    <source>
        <dbReference type="ARBA" id="ARBA00006824"/>
    </source>
</evidence>
<sequence>MTDPPRREGVDQSALRRTLLVRWFRYKPLMKNIAISSLLLMFGEVAAQEIKNYMRLKGYSQPENGSMKKPECSDGTHSKKTENQFDLNLRMVGRQGLIGAFEGTYQHIYYTWLDRKLIGTSALVVAKKVALDEVAVGPMSLFVFLMFNGICNTGTISGGFEHVRDLFWLGFIADLSFWPLMQSINFAFVPSVYRVPYIALFTTVWNTYLCFINTRTHGTQQVKPQNVHSSDQKKRS</sequence>
<evidence type="ECO:0000313" key="8">
    <source>
        <dbReference type="Proteomes" id="UP001497525"/>
    </source>
</evidence>
<keyword evidence="5 6" id="KW-0472">Membrane</keyword>
<keyword evidence="3 6" id="KW-0812">Transmembrane</keyword>
<evidence type="ECO:0008006" key="9">
    <source>
        <dbReference type="Google" id="ProtNLM"/>
    </source>
</evidence>
<keyword evidence="4 6" id="KW-1133">Transmembrane helix</keyword>
<evidence type="ECO:0000256" key="5">
    <source>
        <dbReference type="ARBA" id="ARBA00023136"/>
    </source>
</evidence>
<comment type="caution">
    <text evidence="7">The sequence shown here is derived from an EMBL/GenBank/DDBJ whole genome shotgun (WGS) entry which is preliminary data.</text>
</comment>
<dbReference type="GO" id="GO:0016020">
    <property type="term" value="C:membrane"/>
    <property type="evidence" value="ECO:0007669"/>
    <property type="project" value="UniProtKB-SubCell"/>
</dbReference>
<name>A0AAV2TXL7_CALDB</name>
<evidence type="ECO:0000256" key="6">
    <source>
        <dbReference type="RuleBase" id="RU363053"/>
    </source>
</evidence>
<protein>
    <recommendedName>
        <fullName evidence="9">Mpv17-like protein</fullName>
    </recommendedName>
</protein>
<dbReference type="Pfam" id="PF04117">
    <property type="entry name" value="Mpv17_PMP22"/>
    <property type="match status" value="1"/>
</dbReference>
<reference evidence="7" key="1">
    <citation type="submission" date="2024-06" db="EMBL/GenBank/DDBJ databases">
        <authorList>
            <person name="Liu X."/>
            <person name="Lenzi L."/>
            <person name="Haldenby T S."/>
            <person name="Uol C."/>
        </authorList>
    </citation>
    <scope>NUCLEOTIDE SEQUENCE</scope>
</reference>
<dbReference type="InterPro" id="IPR007248">
    <property type="entry name" value="Mpv17_PMP22"/>
</dbReference>
<evidence type="ECO:0000256" key="3">
    <source>
        <dbReference type="ARBA" id="ARBA00022692"/>
    </source>
</evidence>
<dbReference type="Proteomes" id="UP001497525">
    <property type="component" value="Unassembled WGS sequence"/>
</dbReference>